<dbReference type="InterPro" id="IPR009057">
    <property type="entry name" value="Homeodomain-like_sf"/>
</dbReference>
<dbReference type="InterPro" id="IPR001647">
    <property type="entry name" value="HTH_TetR"/>
</dbReference>
<gene>
    <name evidence="6" type="ORF">J0695_06890</name>
</gene>
<dbReference type="Proteomes" id="UP000664167">
    <property type="component" value="Unassembled WGS sequence"/>
</dbReference>
<dbReference type="PANTHER" id="PTHR30055">
    <property type="entry name" value="HTH-TYPE TRANSCRIPTIONAL REGULATOR RUTR"/>
    <property type="match status" value="1"/>
</dbReference>
<evidence type="ECO:0000313" key="6">
    <source>
        <dbReference type="EMBL" id="MBO0511536.1"/>
    </source>
</evidence>
<dbReference type="Gene3D" id="1.10.357.10">
    <property type="entry name" value="Tetracycline Repressor, domain 2"/>
    <property type="match status" value="1"/>
</dbReference>
<dbReference type="InterPro" id="IPR025996">
    <property type="entry name" value="MT1864/Rv1816-like_C"/>
</dbReference>
<dbReference type="InterPro" id="IPR050109">
    <property type="entry name" value="HTH-type_TetR-like_transc_reg"/>
</dbReference>
<evidence type="ECO:0000256" key="1">
    <source>
        <dbReference type="ARBA" id="ARBA00023015"/>
    </source>
</evidence>
<dbReference type="SUPFAM" id="SSF46689">
    <property type="entry name" value="Homeodomain-like"/>
    <property type="match status" value="1"/>
</dbReference>
<dbReference type="PROSITE" id="PS50977">
    <property type="entry name" value="HTH_TETR_2"/>
    <property type="match status" value="1"/>
</dbReference>
<evidence type="ECO:0000256" key="3">
    <source>
        <dbReference type="ARBA" id="ARBA00023163"/>
    </source>
</evidence>
<comment type="caution">
    <text evidence="6">The sequence shown here is derived from an EMBL/GenBank/DDBJ whole genome shotgun (WGS) entry which is preliminary data.</text>
</comment>
<dbReference type="AlphaFoldDB" id="A0A939F2V5"/>
<dbReference type="GO" id="GO:0000976">
    <property type="term" value="F:transcription cis-regulatory region binding"/>
    <property type="evidence" value="ECO:0007669"/>
    <property type="project" value="TreeGrafter"/>
</dbReference>
<dbReference type="EMBL" id="JAFLRJ010000060">
    <property type="protein sequence ID" value="MBO0511536.1"/>
    <property type="molecule type" value="Genomic_DNA"/>
</dbReference>
<keyword evidence="3" id="KW-0804">Transcription</keyword>
<sequence length="218" mass="23031">MTAISGGKSGYHHGDLRNALITAAVELATDGGPEKVVLREAARRVGVSPTAAYRHFAGQADLLYAVKVHGQQALADSMEQAAAEAPRSEDPGEAAELRLAAIGRGYVRFALRQPGLYRAAFCSPHLISDEKEWGGVTPAGTEPEYRAFVLLTDALDALVASGRMPEGNRPAAEAAAWAAVHGLCMLILDGPMRRLPDPVREVVVERTVAMVTAGLIAP</sequence>
<evidence type="ECO:0000256" key="4">
    <source>
        <dbReference type="PROSITE-ProRule" id="PRU00335"/>
    </source>
</evidence>
<keyword evidence="2 4" id="KW-0238">DNA-binding</keyword>
<proteinExistence type="predicted"/>
<evidence type="ECO:0000256" key="2">
    <source>
        <dbReference type="ARBA" id="ARBA00023125"/>
    </source>
</evidence>
<name>A0A939F2V5_9ACTN</name>
<keyword evidence="7" id="KW-1185">Reference proteome</keyword>
<dbReference type="Pfam" id="PF00440">
    <property type="entry name" value="TetR_N"/>
    <property type="match status" value="1"/>
</dbReference>
<dbReference type="SUPFAM" id="SSF48498">
    <property type="entry name" value="Tetracyclin repressor-like, C-terminal domain"/>
    <property type="match status" value="1"/>
</dbReference>
<protein>
    <submittedName>
        <fullName evidence="6">TetR/AcrR family transcriptional regulator</fullName>
    </submittedName>
</protein>
<feature type="DNA-binding region" description="H-T-H motif" evidence="4">
    <location>
        <begin position="37"/>
        <end position="56"/>
    </location>
</feature>
<accession>A0A939F2V5</accession>
<dbReference type="RefSeq" id="WP_206960947.1">
    <property type="nucleotide sequence ID" value="NZ_BAAAJJ010000004.1"/>
</dbReference>
<dbReference type="PANTHER" id="PTHR30055:SF234">
    <property type="entry name" value="HTH-TYPE TRANSCRIPTIONAL REGULATOR BETI"/>
    <property type="match status" value="1"/>
</dbReference>
<evidence type="ECO:0000313" key="7">
    <source>
        <dbReference type="Proteomes" id="UP000664167"/>
    </source>
</evidence>
<keyword evidence="1" id="KW-0805">Transcription regulation</keyword>
<feature type="domain" description="HTH tetR-type" evidence="5">
    <location>
        <begin position="14"/>
        <end position="74"/>
    </location>
</feature>
<reference evidence="6" key="1">
    <citation type="submission" date="2021-03" db="EMBL/GenBank/DDBJ databases">
        <title>Streptomyces poriferae sp. nov., a novel marine sponge-derived Actinobacteria species with anti-MRSA activity.</title>
        <authorList>
            <person name="Sandoval-Powers M."/>
            <person name="Kralova S."/>
            <person name="Nguyen G.-S."/>
            <person name="Fawwal D."/>
            <person name="Degnes K."/>
            <person name="Klinkenberg G."/>
            <person name="Sletta H."/>
            <person name="Wentzel A."/>
            <person name="Liles M.R."/>
        </authorList>
    </citation>
    <scope>NUCLEOTIDE SEQUENCE</scope>
    <source>
        <strain evidence="6">DSM 41794</strain>
    </source>
</reference>
<dbReference type="GO" id="GO:0003700">
    <property type="term" value="F:DNA-binding transcription factor activity"/>
    <property type="evidence" value="ECO:0007669"/>
    <property type="project" value="TreeGrafter"/>
</dbReference>
<evidence type="ECO:0000259" key="5">
    <source>
        <dbReference type="PROSITE" id="PS50977"/>
    </source>
</evidence>
<dbReference type="InterPro" id="IPR036271">
    <property type="entry name" value="Tet_transcr_reg_TetR-rel_C_sf"/>
</dbReference>
<organism evidence="6 7">
    <name type="scientific">Streptomyces beijiangensis</name>
    <dbReference type="NCBI Taxonomy" id="163361"/>
    <lineage>
        <taxon>Bacteria</taxon>
        <taxon>Bacillati</taxon>
        <taxon>Actinomycetota</taxon>
        <taxon>Actinomycetes</taxon>
        <taxon>Kitasatosporales</taxon>
        <taxon>Streptomycetaceae</taxon>
        <taxon>Streptomyces</taxon>
    </lineage>
</organism>
<dbReference type="Pfam" id="PF13305">
    <property type="entry name" value="TetR_C_33"/>
    <property type="match status" value="1"/>
</dbReference>